<dbReference type="EnsemblMetazoa" id="GPPI019678-RA">
    <property type="protein sequence ID" value="GPPI019678-PA"/>
    <property type="gene ID" value="GPPI019678"/>
</dbReference>
<dbReference type="Proteomes" id="UP000092460">
    <property type="component" value="Unassembled WGS sequence"/>
</dbReference>
<sequence>YFIYYFSKNTDQTNLDSVPSFTWWHCRPNRDLFQSSVQPFVTFIGPNFLQLFDMELLLLQPKQIHFEYELLSPRGVNSRGLEILQQVTSVLLPNRGDF</sequence>
<dbReference type="AlphaFoldDB" id="A0A1B0B5N1"/>
<organism evidence="1 2">
    <name type="scientific">Glossina palpalis gambiensis</name>
    <dbReference type="NCBI Taxonomy" id="67801"/>
    <lineage>
        <taxon>Eukaryota</taxon>
        <taxon>Metazoa</taxon>
        <taxon>Ecdysozoa</taxon>
        <taxon>Arthropoda</taxon>
        <taxon>Hexapoda</taxon>
        <taxon>Insecta</taxon>
        <taxon>Pterygota</taxon>
        <taxon>Neoptera</taxon>
        <taxon>Endopterygota</taxon>
        <taxon>Diptera</taxon>
        <taxon>Brachycera</taxon>
        <taxon>Muscomorpha</taxon>
        <taxon>Hippoboscoidea</taxon>
        <taxon>Glossinidae</taxon>
        <taxon>Glossina</taxon>
    </lineage>
</organism>
<dbReference type="VEuPathDB" id="VectorBase:GPPI019678"/>
<protein>
    <submittedName>
        <fullName evidence="1">Uncharacterized protein</fullName>
    </submittedName>
</protein>
<dbReference type="EMBL" id="JXJN01008786">
    <property type="status" value="NOT_ANNOTATED_CDS"/>
    <property type="molecule type" value="Genomic_DNA"/>
</dbReference>
<proteinExistence type="predicted"/>
<reference evidence="2" key="1">
    <citation type="submission" date="2015-01" db="EMBL/GenBank/DDBJ databases">
        <authorList>
            <person name="Aksoy S."/>
            <person name="Warren W."/>
            <person name="Wilson R.K."/>
        </authorList>
    </citation>
    <scope>NUCLEOTIDE SEQUENCE [LARGE SCALE GENOMIC DNA]</scope>
    <source>
        <strain evidence="2">IAEA</strain>
    </source>
</reference>
<name>A0A1B0B5N1_9MUSC</name>
<keyword evidence="2" id="KW-1185">Reference proteome</keyword>
<reference evidence="1" key="2">
    <citation type="submission" date="2020-05" db="UniProtKB">
        <authorList>
            <consortium name="EnsemblMetazoa"/>
        </authorList>
    </citation>
    <scope>IDENTIFICATION</scope>
    <source>
        <strain evidence="1">IAEA</strain>
    </source>
</reference>
<accession>A0A1B0B5N1</accession>
<evidence type="ECO:0000313" key="2">
    <source>
        <dbReference type="Proteomes" id="UP000092460"/>
    </source>
</evidence>
<evidence type="ECO:0000313" key="1">
    <source>
        <dbReference type="EnsemblMetazoa" id="GPPI019678-PA"/>
    </source>
</evidence>